<feature type="region of interest" description="Disordered" evidence="15">
    <location>
        <begin position="220"/>
        <end position="260"/>
    </location>
</feature>
<dbReference type="InterPro" id="IPR043129">
    <property type="entry name" value="ATPase_NBD"/>
</dbReference>
<dbReference type="PANTHER" id="PTHR11735">
    <property type="entry name" value="TRNA N6-ADENOSINE THREONYLCARBAMOYLTRANSFERASE"/>
    <property type="match status" value="1"/>
</dbReference>
<keyword evidence="5 14" id="KW-0479">Metal-binding</keyword>
<evidence type="ECO:0000259" key="16">
    <source>
        <dbReference type="PROSITE" id="PS50011"/>
    </source>
</evidence>
<dbReference type="SUPFAM" id="SSF53067">
    <property type="entry name" value="Actin-like ATPase domain"/>
    <property type="match status" value="1"/>
</dbReference>
<evidence type="ECO:0000256" key="10">
    <source>
        <dbReference type="ARBA" id="ARBA00023315"/>
    </source>
</evidence>
<keyword evidence="7" id="KW-0418">Kinase</keyword>
<evidence type="ECO:0000256" key="11">
    <source>
        <dbReference type="ARBA" id="ARBA00047899"/>
    </source>
</evidence>
<dbReference type="NCBIfam" id="TIGR03724">
    <property type="entry name" value="arch_bud32"/>
    <property type="match status" value="1"/>
</dbReference>
<evidence type="ECO:0000256" key="2">
    <source>
        <dbReference type="ARBA" id="ARBA00022527"/>
    </source>
</evidence>
<dbReference type="InterPro" id="IPR018934">
    <property type="entry name" value="RIO_dom"/>
</dbReference>
<dbReference type="PRINTS" id="PR00789">
    <property type="entry name" value="OSIALOPTASE"/>
</dbReference>
<dbReference type="InterPro" id="IPR000719">
    <property type="entry name" value="Prot_kinase_dom"/>
</dbReference>
<comment type="function">
    <text evidence="14">Required for the formation of a threonylcarbamoyl group on adenosine at position 37 (t(6)A37) in tRNAs that read codons beginning with adenine. Is a component of the KEOPS complex that is probably involved in the transfer of the threonylcarbamoyl moiety of threonylcarbamoyl-AMP (TC-AMP) to the N6 group of A37. Kae1 likely plays a direct catalytic role in this reaction, but requires other protein(s) of the complex to fulfill this activity.</text>
</comment>
<keyword evidence="9 14" id="KW-0408">Iron</keyword>
<comment type="catalytic activity">
    <reaction evidence="13">
        <text>L-seryl-[protein] + ATP = O-phospho-L-seryl-[protein] + ADP + H(+)</text>
        <dbReference type="Rhea" id="RHEA:17989"/>
        <dbReference type="Rhea" id="RHEA-COMP:9863"/>
        <dbReference type="Rhea" id="RHEA-COMP:11604"/>
        <dbReference type="ChEBI" id="CHEBI:15378"/>
        <dbReference type="ChEBI" id="CHEBI:29999"/>
        <dbReference type="ChEBI" id="CHEBI:30616"/>
        <dbReference type="ChEBI" id="CHEBI:83421"/>
        <dbReference type="ChEBI" id="CHEBI:456216"/>
        <dbReference type="EC" id="2.7.11.1"/>
    </reaction>
</comment>
<proteinExistence type="inferred from homology"/>
<comment type="subcellular location">
    <subcellularLocation>
        <location evidence="14">Cytoplasm</location>
    </subcellularLocation>
</comment>
<dbReference type="InterPro" id="IPR022495">
    <property type="entry name" value="Bud32"/>
</dbReference>
<dbReference type="Pfam" id="PF00814">
    <property type="entry name" value="TsaD"/>
    <property type="match status" value="1"/>
</dbReference>
<evidence type="ECO:0000256" key="8">
    <source>
        <dbReference type="ARBA" id="ARBA00022840"/>
    </source>
</evidence>
<feature type="binding site" evidence="14">
    <location>
        <position position="111"/>
    </location>
    <ligand>
        <name>Fe cation</name>
        <dbReference type="ChEBI" id="CHEBI:24875"/>
    </ligand>
</feature>
<evidence type="ECO:0000256" key="12">
    <source>
        <dbReference type="ARBA" id="ARBA00048117"/>
    </source>
</evidence>
<dbReference type="PROSITE" id="PS50011">
    <property type="entry name" value="PROTEIN_KINASE_DOM"/>
    <property type="match status" value="1"/>
</dbReference>
<gene>
    <name evidence="17" type="primary">osgepl1</name>
    <name evidence="14" type="synonym">kae1</name>
    <name evidence="17" type="ORF">MmiAt1_12270</name>
</gene>
<comment type="cofactor">
    <cofactor evidence="14">
        <name>Fe(2+)</name>
        <dbReference type="ChEBI" id="CHEBI:29033"/>
    </cofactor>
    <text evidence="14">Binds 1 Fe(2+) ion per subunit.</text>
</comment>
<evidence type="ECO:0000313" key="17">
    <source>
        <dbReference type="EMBL" id="MDV0445638.1"/>
    </source>
</evidence>
<feature type="binding site" evidence="14">
    <location>
        <position position="132"/>
    </location>
    <ligand>
        <name>Fe cation</name>
        <dbReference type="ChEBI" id="CHEBI:24875"/>
    </ligand>
</feature>
<keyword evidence="18" id="KW-1185">Reference proteome</keyword>
<dbReference type="NCBIfam" id="TIGR00329">
    <property type="entry name" value="gcp_kae1"/>
    <property type="match status" value="1"/>
</dbReference>
<dbReference type="Proteomes" id="UP001272052">
    <property type="component" value="Unassembled WGS sequence"/>
</dbReference>
<dbReference type="GO" id="GO:0061711">
    <property type="term" value="F:tRNA N(6)-L-threonylcarbamoyladenine synthase activity"/>
    <property type="evidence" value="ECO:0007669"/>
    <property type="project" value="UniProtKB-EC"/>
</dbReference>
<dbReference type="SUPFAM" id="SSF56112">
    <property type="entry name" value="Protein kinase-like (PK-like)"/>
    <property type="match status" value="1"/>
</dbReference>
<evidence type="ECO:0000256" key="3">
    <source>
        <dbReference type="ARBA" id="ARBA00022679"/>
    </source>
</evidence>
<evidence type="ECO:0000256" key="13">
    <source>
        <dbReference type="ARBA" id="ARBA00048679"/>
    </source>
</evidence>
<keyword evidence="6" id="KW-0547">Nucleotide-binding</keyword>
<feature type="binding site" evidence="14">
    <location>
        <position position="115"/>
    </location>
    <ligand>
        <name>Fe cation</name>
        <dbReference type="ChEBI" id="CHEBI:24875"/>
    </ligand>
</feature>
<feature type="binding site" evidence="14">
    <location>
        <position position="186"/>
    </location>
    <ligand>
        <name>substrate</name>
    </ligand>
</feature>
<feature type="domain" description="Protein kinase" evidence="16">
    <location>
        <begin position="382"/>
        <end position="601"/>
    </location>
</feature>
<dbReference type="CDD" id="cd24131">
    <property type="entry name" value="ASKHA_NBD_Kae1_arch_bac"/>
    <property type="match status" value="1"/>
</dbReference>
<dbReference type="EC" id="2.3.1.234" evidence="14"/>
<evidence type="ECO:0000256" key="1">
    <source>
        <dbReference type="ARBA" id="ARBA00022490"/>
    </source>
</evidence>
<feature type="binding site" evidence="14">
    <location>
        <begin position="132"/>
        <end position="136"/>
    </location>
    <ligand>
        <name>substrate</name>
    </ligand>
</feature>
<dbReference type="NCBIfam" id="NF011462">
    <property type="entry name" value="PRK14879.1-3"/>
    <property type="match status" value="1"/>
</dbReference>
<dbReference type="Gene3D" id="1.10.510.10">
    <property type="entry name" value="Transferase(Phosphotransferase) domain 1"/>
    <property type="match status" value="1"/>
</dbReference>
<keyword evidence="10 14" id="KW-0012">Acyltransferase</keyword>
<dbReference type="Gene3D" id="3.30.420.40">
    <property type="match status" value="2"/>
</dbReference>
<dbReference type="PANTHER" id="PTHR11735:SF14">
    <property type="entry name" value="TRNA N6-ADENOSINE THREONYLCARBAMOYLTRANSFERASE"/>
    <property type="match status" value="1"/>
</dbReference>
<dbReference type="InterPro" id="IPR034680">
    <property type="entry name" value="Kae1_archaea_euk"/>
</dbReference>
<sequence>MTIVLGIEGTAWNLSAAIVNEDDVIAESTRTYKPAAGGIHPREAAQHHAAHVGEVIDELFRAFEEKGYSKSDIDAVAFSKGPGLGPCLRIVGTAARMVSLMLEKPLVGVNHCVAHIEVGLWKTDATDPITLYVSGANSQVLAYEENEPGIGAYRVFGETLDIGLGNSLDKFARSAGLPHPGGPLVEKYAKNAAEYIELPYTVKGMDFFFSGLSTAATRALKEKSNPNKNNIDEKNETGEKSGEKGEKNGEKGEKNGEKGENDETVLANVCYSYQETAFAMAVEVTERALAHTGKNEVLLAGGVGANSRIREMLEQMCADRGAKFFVPEKKFMGDNGAMIAYTGLLMFKAGDTLSVEESQVDAGFRPDEVKVSWKPEKQINRAEEIKKMQNGAEAVVHAETKSYGFEEEFKMAADEQDETEEMVVKERIQKNYRLPQIDAKLRKERTKTEVRMLTEARRCGIPVPVIYGVSDYAVKMEQIRGAPLKFVIDENETIAEEVGKTIGKLHANNIIHGDLTTSNMIYSNESKLYLIDFGLSFSENSVESKGVDIHVLFQTFDSSHKNPKRLKELFAQGYRKNYTDADIILKRAEEIKMRGRYIEGK</sequence>
<evidence type="ECO:0000256" key="4">
    <source>
        <dbReference type="ARBA" id="ARBA00022694"/>
    </source>
</evidence>
<evidence type="ECO:0000313" key="18">
    <source>
        <dbReference type="Proteomes" id="UP001272052"/>
    </source>
</evidence>
<keyword evidence="4 14" id="KW-0819">tRNA processing</keyword>
<feature type="binding site" evidence="14">
    <location>
        <position position="182"/>
    </location>
    <ligand>
        <name>substrate</name>
    </ligand>
</feature>
<dbReference type="Pfam" id="PF01163">
    <property type="entry name" value="RIO1"/>
    <property type="match status" value="1"/>
</dbReference>
<dbReference type="InterPro" id="IPR011009">
    <property type="entry name" value="Kinase-like_dom_sf"/>
</dbReference>
<organism evidence="17 18">
    <name type="scientific">Methanimicrococcus hacksteinii</name>
    <dbReference type="NCBI Taxonomy" id="3028293"/>
    <lineage>
        <taxon>Archaea</taxon>
        <taxon>Methanobacteriati</taxon>
        <taxon>Methanobacteriota</taxon>
        <taxon>Stenosarchaea group</taxon>
        <taxon>Methanomicrobia</taxon>
        <taxon>Methanosarcinales</taxon>
        <taxon>Methanosarcinaceae</taxon>
        <taxon>Methanimicrococcus</taxon>
    </lineage>
</organism>
<dbReference type="PROSITE" id="PS00109">
    <property type="entry name" value="PROTEIN_KINASE_TYR"/>
    <property type="match status" value="1"/>
</dbReference>
<evidence type="ECO:0000256" key="14">
    <source>
        <dbReference type="HAMAP-Rule" id="MF_01446"/>
    </source>
</evidence>
<name>A0ABU3VQE6_9EURY</name>
<protein>
    <recommendedName>
        <fullName evidence="14">tRNA N6-adenosine threonylcarbamoyltransferase</fullName>
        <ecNumber evidence="14">2.3.1.234</ecNumber>
    </recommendedName>
    <alternativeName>
        <fullName evidence="14">N6-L-threonylcarbamoyladenine synthase</fullName>
        <shortName evidence="14">t(6)A synthase</shortName>
    </alternativeName>
    <alternativeName>
        <fullName evidence="14">t(6)A37 threonylcarbamoyladenosine biosynthesis protein Kae1</fullName>
    </alternativeName>
    <alternativeName>
        <fullName evidence="14">tRNA threonylcarbamoyladenosine biosynthesis protein Kae1</fullName>
    </alternativeName>
</protein>
<feature type="binding site" evidence="14">
    <location>
        <position position="306"/>
    </location>
    <ligand>
        <name>substrate</name>
    </ligand>
</feature>
<comment type="caution">
    <text evidence="17">The sequence shown here is derived from an EMBL/GenBank/DDBJ whole genome shotgun (WGS) entry which is preliminary data.</text>
</comment>
<feature type="binding site" evidence="14">
    <location>
        <position position="334"/>
    </location>
    <ligand>
        <name>Fe cation</name>
        <dbReference type="ChEBI" id="CHEBI:24875"/>
    </ligand>
</feature>
<keyword evidence="3 14" id="KW-0808">Transferase</keyword>
<comment type="similarity">
    <text evidence="14">Belongs to the KAE1 / TsaD family.</text>
</comment>
<evidence type="ECO:0000256" key="7">
    <source>
        <dbReference type="ARBA" id="ARBA00022777"/>
    </source>
</evidence>
<keyword evidence="1 14" id="KW-0963">Cytoplasm</keyword>
<accession>A0ABU3VQE6</accession>
<reference evidence="17 18" key="1">
    <citation type="submission" date="2023-06" db="EMBL/GenBank/DDBJ databases">
        <title>Genome sequence of Methanimicrococcus sp. At1.</title>
        <authorList>
            <person name="Protasov E."/>
            <person name="Platt K."/>
            <person name="Poehlein A."/>
            <person name="Daniel R."/>
            <person name="Brune A."/>
        </authorList>
    </citation>
    <scope>NUCLEOTIDE SEQUENCE [LARGE SCALE GENOMIC DNA]</scope>
    <source>
        <strain evidence="17 18">At1</strain>
    </source>
</reference>
<keyword evidence="2" id="KW-0723">Serine/threonine-protein kinase</keyword>
<keyword evidence="8" id="KW-0067">ATP-binding</keyword>
<feature type="binding site" evidence="14">
    <location>
        <position position="169"/>
    </location>
    <ligand>
        <name>substrate</name>
    </ligand>
</feature>
<evidence type="ECO:0000256" key="5">
    <source>
        <dbReference type="ARBA" id="ARBA00022723"/>
    </source>
</evidence>
<dbReference type="HAMAP" id="MF_01446">
    <property type="entry name" value="Kae1"/>
    <property type="match status" value="1"/>
</dbReference>
<dbReference type="EMBL" id="JAWDKC010000020">
    <property type="protein sequence ID" value="MDV0445638.1"/>
    <property type="molecule type" value="Genomic_DNA"/>
</dbReference>
<evidence type="ECO:0000256" key="9">
    <source>
        <dbReference type="ARBA" id="ARBA00023004"/>
    </source>
</evidence>
<comment type="catalytic activity">
    <reaction evidence="12 14">
        <text>L-threonylcarbamoyladenylate + adenosine(37) in tRNA = N(6)-L-threonylcarbamoyladenosine(37) in tRNA + AMP + H(+)</text>
        <dbReference type="Rhea" id="RHEA:37059"/>
        <dbReference type="Rhea" id="RHEA-COMP:10162"/>
        <dbReference type="Rhea" id="RHEA-COMP:10163"/>
        <dbReference type="ChEBI" id="CHEBI:15378"/>
        <dbReference type="ChEBI" id="CHEBI:73682"/>
        <dbReference type="ChEBI" id="CHEBI:74411"/>
        <dbReference type="ChEBI" id="CHEBI:74418"/>
        <dbReference type="ChEBI" id="CHEBI:456215"/>
        <dbReference type="EC" id="2.3.1.234"/>
    </reaction>
</comment>
<dbReference type="InterPro" id="IPR008266">
    <property type="entry name" value="Tyr_kinase_AS"/>
</dbReference>
<dbReference type="InterPro" id="IPR017861">
    <property type="entry name" value="KAE1/TsaD"/>
</dbReference>
<evidence type="ECO:0000256" key="6">
    <source>
        <dbReference type="ARBA" id="ARBA00022741"/>
    </source>
</evidence>
<dbReference type="Gene3D" id="3.30.200.20">
    <property type="entry name" value="Phosphorylase Kinase, domain 1"/>
    <property type="match status" value="1"/>
</dbReference>
<evidence type="ECO:0000256" key="15">
    <source>
        <dbReference type="SAM" id="MobiDB-lite"/>
    </source>
</evidence>
<comment type="subunit">
    <text evidence="14">Monomer. Component of the KEOPS complex that consists of Kae1, Bud32, Cgi121 and Pcc1; the whole complex dimerizes.</text>
</comment>
<comment type="catalytic activity">
    <reaction evidence="11">
        <text>L-threonyl-[protein] + ATP = O-phospho-L-threonyl-[protein] + ADP + H(+)</text>
        <dbReference type="Rhea" id="RHEA:46608"/>
        <dbReference type="Rhea" id="RHEA-COMP:11060"/>
        <dbReference type="Rhea" id="RHEA-COMP:11605"/>
        <dbReference type="ChEBI" id="CHEBI:15378"/>
        <dbReference type="ChEBI" id="CHEBI:30013"/>
        <dbReference type="ChEBI" id="CHEBI:30616"/>
        <dbReference type="ChEBI" id="CHEBI:61977"/>
        <dbReference type="ChEBI" id="CHEBI:456216"/>
        <dbReference type="EC" id="2.7.11.1"/>
    </reaction>
</comment>
<dbReference type="InterPro" id="IPR000905">
    <property type="entry name" value="Gcp-like_dom"/>
</dbReference>